<dbReference type="Proteomes" id="UP000190409">
    <property type="component" value="Unassembled WGS sequence"/>
</dbReference>
<dbReference type="GO" id="GO:0016301">
    <property type="term" value="F:kinase activity"/>
    <property type="evidence" value="ECO:0007669"/>
    <property type="project" value="UniProtKB-KW"/>
</dbReference>
<dbReference type="InterPro" id="IPR010974">
    <property type="entry name" value="PTS_IIBC_nag"/>
</dbReference>
<evidence type="ECO:0000256" key="5">
    <source>
        <dbReference type="ARBA" id="ARBA00022679"/>
    </source>
</evidence>
<accession>A0A1S8KM16</accession>
<comment type="caution">
    <text evidence="11">The sequence shown here is derived from an EMBL/GenBank/DDBJ whole genome shotgun (WGS) entry which is preliminary data.</text>
</comment>
<dbReference type="Gene3D" id="3.30.1360.60">
    <property type="entry name" value="Glucose permease domain IIB"/>
    <property type="match status" value="1"/>
</dbReference>
<dbReference type="GO" id="GO:0005886">
    <property type="term" value="C:plasma membrane"/>
    <property type="evidence" value="ECO:0007669"/>
    <property type="project" value="UniProtKB-SubCell"/>
</dbReference>
<dbReference type="GO" id="GO:0015764">
    <property type="term" value="P:N-acetylglucosamine transport"/>
    <property type="evidence" value="ECO:0007669"/>
    <property type="project" value="TreeGrafter"/>
</dbReference>
<dbReference type="GO" id="GO:0090563">
    <property type="term" value="F:protein-phosphocysteine-sugar phosphotransferase activity"/>
    <property type="evidence" value="ECO:0007669"/>
    <property type="project" value="TreeGrafter"/>
</dbReference>
<dbReference type="RefSeq" id="WP_077862161.1">
    <property type="nucleotide sequence ID" value="NZ_CAJHJL010000001.1"/>
</dbReference>
<dbReference type="OrthoDB" id="9764327at2"/>
<dbReference type="EMBL" id="MUYF01000003">
    <property type="protein sequence ID" value="OOL80601.1"/>
    <property type="molecule type" value="Genomic_DNA"/>
</dbReference>
<organism evidence="11 12">
    <name type="scientific">Dolosigranulum pigrum</name>
    <dbReference type="NCBI Taxonomy" id="29394"/>
    <lineage>
        <taxon>Bacteria</taxon>
        <taxon>Bacillati</taxon>
        <taxon>Bacillota</taxon>
        <taxon>Bacilli</taxon>
        <taxon>Lactobacillales</taxon>
        <taxon>Carnobacteriaceae</taxon>
        <taxon>Dolosigranulum</taxon>
    </lineage>
</organism>
<dbReference type="PANTHER" id="PTHR30009">
    <property type="entry name" value="CYTOCHROME C-TYPE SYNTHESIS PROTEIN AND PTS TRANSMEMBRANE COMPONENT"/>
    <property type="match status" value="1"/>
</dbReference>
<keyword evidence="8" id="KW-0418">Kinase</keyword>
<proteinExistence type="predicted"/>
<dbReference type="AlphaFoldDB" id="A0A1S8KM16"/>
<dbReference type="Pfam" id="PF02378">
    <property type="entry name" value="PTS_EIIC"/>
    <property type="match status" value="1"/>
</dbReference>
<reference evidence="11 12" key="1">
    <citation type="submission" date="2017-01" db="EMBL/GenBank/DDBJ databases">
        <title>Complete Genome Sequence of Dolosigranulum pigrum isolated from a Patient with interstitial lung disease.</title>
        <authorList>
            <person name="Mukhopadhyay R."/>
            <person name="Joaquin J."/>
            <person name="Hogue R."/>
            <person name="Fitzgerald S."/>
            <person name="Jospin G."/>
            <person name="Eisen J.A."/>
            <person name="Chaturvedi V."/>
        </authorList>
    </citation>
    <scope>NUCLEOTIDE SEQUENCE [LARGE SCALE GENOMIC DNA]</scope>
    <source>
        <strain evidence="11 12">15S00348</strain>
    </source>
</reference>
<dbReference type="PROSITE" id="PS51103">
    <property type="entry name" value="PTS_EIIC_TYPE_1"/>
    <property type="match status" value="1"/>
</dbReference>
<dbReference type="InterPro" id="IPR001996">
    <property type="entry name" value="PTS_IIB_1"/>
</dbReference>
<keyword evidence="3" id="KW-1003">Cell membrane</keyword>
<dbReference type="InterPro" id="IPR003352">
    <property type="entry name" value="PTS_EIIC"/>
</dbReference>
<dbReference type="GO" id="GO:0009401">
    <property type="term" value="P:phosphoenolpyruvate-dependent sugar phosphotransferase system"/>
    <property type="evidence" value="ECO:0007669"/>
    <property type="project" value="UniProtKB-KW"/>
</dbReference>
<dbReference type="InterPro" id="IPR018113">
    <property type="entry name" value="PTrfase_EIIB_Cys"/>
</dbReference>
<evidence type="ECO:0000256" key="8">
    <source>
        <dbReference type="ARBA" id="ARBA00022777"/>
    </source>
</evidence>
<evidence type="ECO:0000313" key="11">
    <source>
        <dbReference type="EMBL" id="OOL80601.1"/>
    </source>
</evidence>
<evidence type="ECO:0000256" key="9">
    <source>
        <dbReference type="ARBA" id="ARBA00022989"/>
    </source>
</evidence>
<evidence type="ECO:0000256" key="4">
    <source>
        <dbReference type="ARBA" id="ARBA00022597"/>
    </source>
</evidence>
<dbReference type="GO" id="GO:0019866">
    <property type="term" value="C:organelle inner membrane"/>
    <property type="evidence" value="ECO:0007669"/>
    <property type="project" value="InterPro"/>
</dbReference>
<dbReference type="NCBIfam" id="TIGR01998">
    <property type="entry name" value="PTS-II-BC-nag"/>
    <property type="match status" value="1"/>
</dbReference>
<dbReference type="PANTHER" id="PTHR30009:SF4">
    <property type="entry name" value="PTS SYSTEM N-ACETYLGLUCOSAMINE-SPECIFIC EIICBA COMPONENT"/>
    <property type="match status" value="1"/>
</dbReference>
<keyword evidence="5" id="KW-0808">Transferase</keyword>
<dbReference type="InterPro" id="IPR050429">
    <property type="entry name" value="PTS_Glucose_EIICBA"/>
</dbReference>
<gene>
    <name evidence="11" type="ORF">BWX42_01295</name>
</gene>
<dbReference type="PROSITE" id="PS51098">
    <property type="entry name" value="PTS_EIIB_TYPE_1"/>
    <property type="match status" value="1"/>
</dbReference>
<sequence>MMKYLQRLGRSLMLPIAVLPAAALLLGIGYAIDPSGWGGNSPLAAFLVKAGSSIIDNMGILFALGVSIGLSKDKSGAAALTGLVGWLVSTVMLNPEAVAQMQSIDVEAVNPAFGKVETQFLGIIIGIIASVIYNKFNDTKLPQALAFFSGRRLPPILMSFASLLLVGVMMFVWPPVYTGLTQFGEWMVGLGAVGAGLYAFFNRLLIPTGLHHALNAVFWFDLAGIDDINKFWSGTGELGVTGMYQGGFFPIMMFGLPAAALAIYTMADKDQKKKVGSLMLAAGVATFVTGVTEPLEFAFMFIAPILYGIHALLTGISLFIAATFGWTAGFGFSAGAIDYALSFNLPLANKPYMLIIQGLVFAAIYYFVFVAAIKTFDLKTPGRGVAIDEDANDIRSALSSDSSSDDKYPKMAKIILDGLGGAENIATLNYCTSRLRMELKDTDKVDENRILQANVPAVRKQGGPNVHVIVGTDVEFVAREMEKLI</sequence>
<evidence type="ECO:0000256" key="1">
    <source>
        <dbReference type="ARBA" id="ARBA00004651"/>
    </source>
</evidence>
<protein>
    <submittedName>
        <fullName evidence="11">PTS glucose transporter subunit IIBC</fullName>
    </submittedName>
</protein>
<keyword evidence="2" id="KW-0813">Transport</keyword>
<dbReference type="GO" id="GO:0015572">
    <property type="term" value="F:N-acetylglucosamine transmembrane transporter activity"/>
    <property type="evidence" value="ECO:0007669"/>
    <property type="project" value="InterPro"/>
</dbReference>
<evidence type="ECO:0000256" key="7">
    <source>
        <dbReference type="ARBA" id="ARBA00022692"/>
    </source>
</evidence>
<dbReference type="InterPro" id="IPR013013">
    <property type="entry name" value="PTS_EIIC_1"/>
</dbReference>
<keyword evidence="7" id="KW-0812">Transmembrane</keyword>
<keyword evidence="10" id="KW-0472">Membrane</keyword>
<dbReference type="Pfam" id="PF00367">
    <property type="entry name" value="PTS_EIIB"/>
    <property type="match status" value="1"/>
</dbReference>
<dbReference type="CDD" id="cd00212">
    <property type="entry name" value="PTS_IIB_glc"/>
    <property type="match status" value="1"/>
</dbReference>
<dbReference type="InterPro" id="IPR036878">
    <property type="entry name" value="Glu_permease_IIB"/>
</dbReference>
<name>A0A1S8KM16_9LACT</name>
<evidence type="ECO:0000313" key="12">
    <source>
        <dbReference type="Proteomes" id="UP000190409"/>
    </source>
</evidence>
<evidence type="ECO:0000256" key="10">
    <source>
        <dbReference type="ARBA" id="ARBA00023136"/>
    </source>
</evidence>
<evidence type="ECO:0000256" key="6">
    <source>
        <dbReference type="ARBA" id="ARBA00022683"/>
    </source>
</evidence>
<comment type="subcellular location">
    <subcellularLocation>
        <location evidence="1">Cell membrane</location>
        <topology evidence="1">Multi-pass membrane protein</topology>
    </subcellularLocation>
</comment>
<evidence type="ECO:0000256" key="2">
    <source>
        <dbReference type="ARBA" id="ARBA00022448"/>
    </source>
</evidence>
<dbReference type="GO" id="GO:0008982">
    <property type="term" value="F:protein-N(PI)-phosphohistidine-sugar phosphotransferase activity"/>
    <property type="evidence" value="ECO:0007669"/>
    <property type="project" value="InterPro"/>
</dbReference>
<keyword evidence="9" id="KW-1133">Transmembrane helix</keyword>
<dbReference type="SUPFAM" id="SSF55604">
    <property type="entry name" value="Glucose permease domain IIB"/>
    <property type="match status" value="1"/>
</dbReference>
<evidence type="ECO:0000256" key="3">
    <source>
        <dbReference type="ARBA" id="ARBA00022475"/>
    </source>
</evidence>
<keyword evidence="6" id="KW-0598">Phosphotransferase system</keyword>
<keyword evidence="4 11" id="KW-0762">Sugar transport</keyword>